<dbReference type="GO" id="GO:0006814">
    <property type="term" value="P:sodium ion transport"/>
    <property type="evidence" value="ECO:0007669"/>
    <property type="project" value="UniProtKB-UniRule"/>
</dbReference>
<dbReference type="NCBIfam" id="NF003756">
    <property type="entry name" value="PRK05349.1"/>
    <property type="match status" value="1"/>
</dbReference>
<keyword evidence="15 16" id="KW-0739">Sodium transport</keyword>
<name>A0A0B8NQI3_9VIBR</name>
<dbReference type="EMBL" id="BBRZ01000005">
    <property type="protein sequence ID" value="GAM54562.1"/>
    <property type="molecule type" value="Genomic_DNA"/>
</dbReference>
<feature type="transmembrane region" description="Helical" evidence="16">
    <location>
        <begin position="380"/>
        <end position="400"/>
    </location>
</feature>
<proteinExistence type="inferred from homology"/>
<comment type="function">
    <text evidence="16">NQR complex catalyzes the reduction of ubiquinone-1 to ubiquinol by two successive reactions, coupled with the transport of Na(+) ions from the cytoplasm to the periplasm. NqrA to NqrE are probably involved in the second step, the conversion of ubisemiquinone to ubiquinol.</text>
</comment>
<evidence type="ECO:0000256" key="1">
    <source>
        <dbReference type="ARBA" id="ARBA00022448"/>
    </source>
</evidence>
<feature type="transmembrane region" description="Helical" evidence="16">
    <location>
        <begin position="55"/>
        <end position="72"/>
    </location>
</feature>
<keyword evidence="13 16" id="KW-0830">Ubiquinone</keyword>
<keyword evidence="9 16" id="KW-1133">Transmembrane helix</keyword>
<evidence type="ECO:0000256" key="6">
    <source>
        <dbReference type="ARBA" id="ARBA00022643"/>
    </source>
</evidence>
<evidence type="ECO:0000313" key="18">
    <source>
        <dbReference type="EMBL" id="GAM54562.1"/>
    </source>
</evidence>
<dbReference type="GO" id="GO:0022904">
    <property type="term" value="P:respiratory electron transport chain"/>
    <property type="evidence" value="ECO:0007669"/>
    <property type="project" value="InterPro"/>
</dbReference>
<keyword evidence="19" id="KW-1185">Reference proteome</keyword>
<feature type="transmembrane region" description="Helical" evidence="16">
    <location>
        <begin position="296"/>
        <end position="314"/>
    </location>
</feature>
<keyword evidence="2 16" id="KW-1003">Cell membrane</keyword>
<feature type="transmembrane region" description="Helical" evidence="16">
    <location>
        <begin position="267"/>
        <end position="289"/>
    </location>
</feature>
<evidence type="ECO:0000256" key="13">
    <source>
        <dbReference type="ARBA" id="ARBA00023075"/>
    </source>
</evidence>
<dbReference type="NCBIfam" id="TIGR01937">
    <property type="entry name" value="nqrB"/>
    <property type="match status" value="1"/>
</dbReference>
<evidence type="ECO:0000256" key="8">
    <source>
        <dbReference type="ARBA" id="ARBA00022967"/>
    </source>
</evidence>
<dbReference type="PIRSF" id="PIRSF016055">
    <property type="entry name" value="NADH-UbQ_OxRdtase_B_su"/>
    <property type="match status" value="1"/>
</dbReference>
<dbReference type="GO" id="GO:0005886">
    <property type="term" value="C:plasma membrane"/>
    <property type="evidence" value="ECO:0007669"/>
    <property type="project" value="UniProtKB-SubCell"/>
</dbReference>
<protein>
    <recommendedName>
        <fullName evidence="16">Na(+)-translocating NADH-quinone reductase subunit B</fullName>
        <shortName evidence="16">Na(+)-NQR subunit B</shortName>
        <shortName evidence="16">Na(+)-translocating NQR subunit B</shortName>
        <ecNumber evidence="16">7.2.1.1</ecNumber>
    </recommendedName>
    <alternativeName>
        <fullName evidence="16">NQR complex subunit B</fullName>
    </alternativeName>
    <alternativeName>
        <fullName evidence="16">NQR-1 subunit B</fullName>
    </alternativeName>
</protein>
<evidence type="ECO:0000313" key="19">
    <source>
        <dbReference type="Proteomes" id="UP000031671"/>
    </source>
</evidence>
<feature type="transmembrane region" description="Helical" evidence="16">
    <location>
        <begin position="326"/>
        <end position="344"/>
    </location>
</feature>
<reference evidence="18 19" key="2">
    <citation type="submission" date="2015-01" db="EMBL/GenBank/DDBJ databases">
        <authorList>
            <consortium name="NBRP consortium"/>
            <person name="Sawabe T."/>
            <person name="Meirelles P."/>
            <person name="Feng G."/>
            <person name="Sayaka M."/>
            <person name="Hattori M."/>
            <person name="Ohkuma M."/>
        </authorList>
    </citation>
    <scope>NUCLEOTIDE SEQUENCE [LARGE SCALE GENOMIC DNA]</scope>
    <source>
        <strain evidence="19">JCM 19231</strain>
    </source>
</reference>
<reference evidence="18 19" key="1">
    <citation type="submission" date="2015-01" db="EMBL/GenBank/DDBJ databases">
        <title>Vibrio sp. C1 JCM 19231 whole genome shotgun sequence.</title>
        <authorList>
            <person name="Sawabe T."/>
            <person name="Meirelles P."/>
            <person name="Feng G."/>
            <person name="Sayaka M."/>
            <person name="Hattori M."/>
            <person name="Ohkuma M."/>
        </authorList>
    </citation>
    <scope>NUCLEOTIDE SEQUENCE [LARGE SCALE GENOMIC DNA]</scope>
    <source>
        <strain evidence="19">JCM 19231</strain>
    </source>
</reference>
<feature type="transmembrane region" description="Helical" evidence="16">
    <location>
        <begin position="127"/>
        <end position="146"/>
    </location>
</feature>
<comment type="similarity">
    <text evidence="16">Belongs to the NqrB/RnfD family.</text>
</comment>
<dbReference type="InterPro" id="IPR010966">
    <property type="entry name" value="NqrB"/>
</dbReference>
<keyword evidence="1 16" id="KW-0813">Transport</keyword>
<dbReference type="Proteomes" id="UP000031671">
    <property type="component" value="Unassembled WGS sequence"/>
</dbReference>
<evidence type="ECO:0000256" key="11">
    <source>
        <dbReference type="ARBA" id="ARBA00023053"/>
    </source>
</evidence>
<feature type="modified residue" description="FMN phosphoryl threonine" evidence="16 17">
    <location>
        <position position="235"/>
    </location>
</feature>
<evidence type="ECO:0000256" key="9">
    <source>
        <dbReference type="ARBA" id="ARBA00022989"/>
    </source>
</evidence>
<evidence type="ECO:0000256" key="2">
    <source>
        <dbReference type="ARBA" id="ARBA00022475"/>
    </source>
</evidence>
<keyword evidence="4 16" id="KW-0597">Phosphoprotein</keyword>
<sequence>MLKKFIEDIEPDFEAGGKWEKWYPLYEAVATVFYTPGTVTKTKSHVRDSVDLKRIMIMVWFAVFPAMFWGMYNAGNQAISALTFLHSGSELAEIVAGNWHYWLTEMLGGSISPEAGWGSKMLLGATYFLPIYATVFIVGGFWEVLFCVVRKHEVNEGFFVTSILFALIVPPTLPLWQAALGITFGVVVAKEIFGGTGRNFLNPALAGRAFLFFAYPGQISGDLVWTAADGFSGATALSQWSQGGEAQLVHNVTGQAITWMDAFVGNIPGSIGEVSTLWLLVGAAMIVYMGIASWRIIAGVMIGMIATATLFNLIGSDTNPMFSMPWHWHLVLGGFAFGMLFMATDPVSASFTNKGKWWYGALIGVMCILIRVVNPAYPEGMMLAILFANLFAPLFDHFVIEKNVKRRLARYGK</sequence>
<dbReference type="RefSeq" id="WP_261834925.1">
    <property type="nucleotide sequence ID" value="NZ_AP024881.1"/>
</dbReference>
<accession>A0A0B8NQI3</accession>
<evidence type="ECO:0000256" key="15">
    <source>
        <dbReference type="ARBA" id="ARBA00023201"/>
    </source>
</evidence>
<evidence type="ECO:0000256" key="7">
    <source>
        <dbReference type="ARBA" id="ARBA00022692"/>
    </source>
</evidence>
<comment type="catalytic activity">
    <reaction evidence="16">
        <text>a ubiquinone + n Na(+)(in) + NADH + H(+) = a ubiquinol + n Na(+)(out) + NAD(+)</text>
        <dbReference type="Rhea" id="RHEA:47748"/>
        <dbReference type="Rhea" id="RHEA-COMP:9565"/>
        <dbReference type="Rhea" id="RHEA-COMP:9566"/>
        <dbReference type="ChEBI" id="CHEBI:15378"/>
        <dbReference type="ChEBI" id="CHEBI:16389"/>
        <dbReference type="ChEBI" id="CHEBI:17976"/>
        <dbReference type="ChEBI" id="CHEBI:29101"/>
        <dbReference type="ChEBI" id="CHEBI:57540"/>
        <dbReference type="ChEBI" id="CHEBI:57945"/>
        <dbReference type="EC" id="7.2.1.1"/>
    </reaction>
</comment>
<keyword evidence="6 16" id="KW-0288">FMN</keyword>
<keyword evidence="5 16" id="KW-0285">Flavoprotein</keyword>
<dbReference type="Pfam" id="PF03116">
    <property type="entry name" value="NQR2_RnfD_RnfE"/>
    <property type="match status" value="1"/>
</dbReference>
<dbReference type="EC" id="7.2.1.1" evidence="16"/>
<organism evidence="18 19">
    <name type="scientific">Vibrio ishigakensis</name>
    <dbReference type="NCBI Taxonomy" id="1481914"/>
    <lineage>
        <taxon>Bacteria</taxon>
        <taxon>Pseudomonadati</taxon>
        <taxon>Pseudomonadota</taxon>
        <taxon>Gammaproteobacteria</taxon>
        <taxon>Vibrionales</taxon>
        <taxon>Vibrionaceae</taxon>
        <taxon>Vibrio</taxon>
    </lineage>
</organism>
<keyword evidence="14 16" id="KW-0472">Membrane</keyword>
<keyword evidence="7 16" id="KW-0812">Transmembrane</keyword>
<evidence type="ECO:0000256" key="16">
    <source>
        <dbReference type="HAMAP-Rule" id="MF_00426"/>
    </source>
</evidence>
<feature type="transmembrane region" description="Helical" evidence="16">
    <location>
        <begin position="158"/>
        <end position="176"/>
    </location>
</feature>
<evidence type="ECO:0000256" key="3">
    <source>
        <dbReference type="ARBA" id="ARBA00022519"/>
    </source>
</evidence>
<dbReference type="HAMAP" id="MF_00426">
    <property type="entry name" value="NqrB"/>
    <property type="match status" value="1"/>
</dbReference>
<keyword evidence="10 16" id="KW-0520">NAD</keyword>
<dbReference type="PANTHER" id="PTHR30578">
    <property type="entry name" value="ELECTRON TRANSPORT COMPLEX PROTEIN RNFD"/>
    <property type="match status" value="1"/>
</dbReference>
<comment type="caution">
    <text evidence="18">The sequence shown here is derived from an EMBL/GenBank/DDBJ whole genome shotgun (WGS) entry which is preliminary data.</text>
</comment>
<dbReference type="GO" id="GO:0016655">
    <property type="term" value="F:oxidoreductase activity, acting on NAD(P)H, quinone or similar compound as acceptor"/>
    <property type="evidence" value="ECO:0007669"/>
    <property type="project" value="UniProtKB-UniRule"/>
</dbReference>
<evidence type="ECO:0000256" key="17">
    <source>
        <dbReference type="PIRSR" id="PIRSR016055-50"/>
    </source>
</evidence>
<comment type="subcellular location">
    <subcellularLocation>
        <location evidence="16">Cell membrane</location>
        <topology evidence="16">Multi-pass membrane protein</topology>
    </subcellularLocation>
</comment>
<keyword evidence="8 16" id="KW-1278">Translocase</keyword>
<evidence type="ECO:0000256" key="12">
    <source>
        <dbReference type="ARBA" id="ARBA00023065"/>
    </source>
</evidence>
<keyword evidence="3" id="KW-0997">Cell inner membrane</keyword>
<dbReference type="InterPro" id="IPR004338">
    <property type="entry name" value="NqrB/RnfD"/>
</dbReference>
<evidence type="ECO:0000256" key="10">
    <source>
        <dbReference type="ARBA" id="ARBA00023027"/>
    </source>
</evidence>
<dbReference type="GO" id="GO:0055085">
    <property type="term" value="P:transmembrane transport"/>
    <property type="evidence" value="ECO:0007669"/>
    <property type="project" value="InterPro"/>
</dbReference>
<keyword evidence="11 16" id="KW-0915">Sodium</keyword>
<comment type="cofactor">
    <cofactor evidence="16 17">
        <name>FMN</name>
        <dbReference type="ChEBI" id="CHEBI:58210"/>
    </cofactor>
</comment>
<dbReference type="AlphaFoldDB" id="A0A0B8NQI3"/>
<evidence type="ECO:0000256" key="4">
    <source>
        <dbReference type="ARBA" id="ARBA00022553"/>
    </source>
</evidence>
<evidence type="ECO:0000256" key="5">
    <source>
        <dbReference type="ARBA" id="ARBA00022630"/>
    </source>
</evidence>
<feature type="transmembrane region" description="Helical" evidence="16">
    <location>
        <begin position="356"/>
        <end position="374"/>
    </location>
</feature>
<keyword evidence="12 16" id="KW-0406">Ion transport</keyword>
<gene>
    <name evidence="16" type="primary">nqrB</name>
    <name evidence="18" type="ORF">JCM19231_5526</name>
</gene>
<evidence type="ECO:0000256" key="14">
    <source>
        <dbReference type="ARBA" id="ARBA00023136"/>
    </source>
</evidence>
<dbReference type="GO" id="GO:0010181">
    <property type="term" value="F:FMN binding"/>
    <property type="evidence" value="ECO:0007669"/>
    <property type="project" value="InterPro"/>
</dbReference>
<comment type="subunit">
    <text evidence="16">Composed of six subunits; NqrA, NqrB, NqrC, NqrD, NqrE and NqrF.</text>
</comment>
<dbReference type="PANTHER" id="PTHR30578:SF1">
    <property type="entry name" value="NA(+)-TRANSLOCATING NADH-QUINONE REDUCTASE SUBUNIT B"/>
    <property type="match status" value="1"/>
</dbReference>